<feature type="transmembrane region" description="Helical" evidence="9">
    <location>
        <begin position="873"/>
        <end position="891"/>
    </location>
</feature>
<feature type="transmembrane region" description="Helical" evidence="9">
    <location>
        <begin position="969"/>
        <end position="989"/>
    </location>
</feature>
<dbReference type="SUPFAM" id="SSF82693">
    <property type="entry name" value="Multidrug efflux transporter AcrB pore domain, PN1, PN2, PC1 and PC2 subdomains"/>
    <property type="match status" value="3"/>
</dbReference>
<dbReference type="Gene3D" id="3.30.70.1440">
    <property type="entry name" value="Multidrug efflux transporter AcrB pore domain"/>
    <property type="match status" value="1"/>
</dbReference>
<dbReference type="FunFam" id="1.20.1640.10:FF:000001">
    <property type="entry name" value="Efflux pump membrane transporter"/>
    <property type="match status" value="1"/>
</dbReference>
<dbReference type="FunFam" id="3.30.2090.10:FF:000001">
    <property type="entry name" value="Efflux pump membrane transporter"/>
    <property type="match status" value="1"/>
</dbReference>
<evidence type="ECO:0000256" key="7">
    <source>
        <dbReference type="ARBA" id="ARBA00022989"/>
    </source>
</evidence>
<evidence type="ECO:0000256" key="9">
    <source>
        <dbReference type="RuleBase" id="RU364070"/>
    </source>
</evidence>
<sequence length="1050" mass="112264">MARYFIDRPIFAWVLAIIVMLAGALSIATLPIAQYPSIAPPAIAITATYPGASAKTLEDTVTQIIEQKMKGLDHLSYMASTSESSGTVTITLTFENGTDPDTAQVQVQNKLALATPLLPQEVQQQGVQVTKSATNFLNVLAFTSEDGSMTGSDLSDYVAANVQDAISRVEGVSDTTLFGSQYAMRIWLDPNKLSNFSLTPLDVKTAIQAQNAQVSAGQLGGMPAVDNQQLNATITSQTRLKTAEAFGNILLRTQTDGSRVRLRDVARIELGSESYSTVGRYNGKPAAGLAIKLATGANALDTVKAIDARVAELEPFLPPGMKVQKPYDTTPFVRISIEEVVRTLAEAIVLVFLVMYLFLQNFRATLIPTIAVPVVLLGTFGVLAAFGFTINTLTMFAMVLAIGLLVDDAIVVVENVERVMTEEGLPPREATRKSMGQITGALVGVALVLAAVFVPMAFFKGSTGVIYRQFSITIVSAMTLSVLVALVLTPALCATLLKPVKKGHAQATTGFFGWFNRTFDRGNHRYQGIVRHMLNKGRRYMIVYGVLLALVVAGFMKLPVGFLPDEDQGTLFVLAQLPPGATNARTEDVIRQVEHHFLVDQKDAVSGVFSVAGFSFAGSGQNMGFAFVKLRPWNERKGEALSVNGVVAKAFAFFATIRDARVFAFAPPAVAELGNATGFDLMLQDRANLGHAALMQARNQLLGTLSQDQRLVAVRPNGQEDTPEFQLQIDAHKAETLGVSIADINNTLATAWGSSYVNDFIDRGRVKKVMLQADAPFRMNPGDIDKWYVRNSAGTMVPFTAFAKVDWASGSPRLERYNGVPSVEILGMAKPGSASSGEALAIVEDAVAKLPPGIGYSWTGLSLQEKASSGQTTLLYTLSILIVFLCLAALYESWAIPFSVIMVVPLGVLGALVGAILTWKMNDVYFQVGLLTTIGLASKNAILIVEFAKDLHAQGKRLAEAAMTAARMRLRPILMTSLAFILGVLPMVMGSGAGAGAQHALGTAVIGGMLSGTLLAIFFVPLFFVLVRGLFQGKPATVAASVQPADAAAS</sequence>
<dbReference type="PRINTS" id="PR00702">
    <property type="entry name" value="ACRIFLAVINRP"/>
</dbReference>
<feature type="transmembrane region" description="Helical" evidence="9">
    <location>
        <begin position="434"/>
        <end position="458"/>
    </location>
</feature>
<feature type="transmembrane region" description="Helical" evidence="9">
    <location>
        <begin position="366"/>
        <end position="388"/>
    </location>
</feature>
<feature type="transmembrane region" description="Helical" evidence="9">
    <location>
        <begin position="394"/>
        <end position="413"/>
    </location>
</feature>
<comment type="subcellular location">
    <subcellularLocation>
        <location evidence="1 9">Cell inner membrane</location>
        <topology evidence="1 9">Multi-pass membrane protein</topology>
    </subcellularLocation>
</comment>
<dbReference type="FunFam" id="3.30.70.1430:FF:000002">
    <property type="entry name" value="Efflux pump membrane transporter"/>
    <property type="match status" value="1"/>
</dbReference>
<dbReference type="Proteomes" id="UP000189628">
    <property type="component" value="Plasmid unnamed"/>
</dbReference>
<reference evidence="10 11" key="1">
    <citation type="submission" date="2017-02" db="EMBL/GenBank/DDBJ databases">
        <title>Blood Disease Bacterium A2-HR MARDI.</title>
        <authorList>
            <person name="Badrun R."/>
            <person name="Abu Bakar N."/>
            <person name="Laboh R."/>
        </authorList>
    </citation>
    <scope>NUCLEOTIDE SEQUENCE [LARGE SCALE GENOMIC DNA]</scope>
    <source>
        <strain evidence="10 11">A2-HR MARDI</strain>
        <plasmid evidence="11">Plasmid</plasmid>
    </source>
</reference>
<dbReference type="NCBIfam" id="TIGR00915">
    <property type="entry name" value="2A0602"/>
    <property type="match status" value="1"/>
</dbReference>
<dbReference type="RefSeq" id="WP_078223644.1">
    <property type="nucleotide sequence ID" value="NZ_CP019912.1"/>
</dbReference>
<evidence type="ECO:0000256" key="3">
    <source>
        <dbReference type="ARBA" id="ARBA00022448"/>
    </source>
</evidence>
<dbReference type="SUPFAM" id="SSF82866">
    <property type="entry name" value="Multidrug efflux transporter AcrB transmembrane domain"/>
    <property type="match status" value="2"/>
</dbReference>
<dbReference type="PANTHER" id="PTHR32063">
    <property type="match status" value="1"/>
</dbReference>
<evidence type="ECO:0000313" key="11">
    <source>
        <dbReference type="Proteomes" id="UP000189628"/>
    </source>
</evidence>
<dbReference type="GO" id="GO:0005886">
    <property type="term" value="C:plasma membrane"/>
    <property type="evidence" value="ECO:0007669"/>
    <property type="project" value="UniProtKB-SubCell"/>
</dbReference>
<feature type="transmembrane region" description="Helical" evidence="9">
    <location>
        <begin position="541"/>
        <end position="563"/>
    </location>
</feature>
<comment type="similarity">
    <text evidence="2 9">Belongs to the resistance-nodulation-cell division (RND) (TC 2.A.6) family.</text>
</comment>
<dbReference type="InterPro" id="IPR001036">
    <property type="entry name" value="Acrflvin-R"/>
</dbReference>
<dbReference type="Pfam" id="PF00873">
    <property type="entry name" value="ACR_tran"/>
    <property type="match status" value="1"/>
</dbReference>
<dbReference type="EMBL" id="CP019912">
    <property type="protein sequence ID" value="AQW32448.1"/>
    <property type="molecule type" value="Genomic_DNA"/>
</dbReference>
<feature type="transmembrane region" description="Helical" evidence="9">
    <location>
        <begin position="898"/>
        <end position="919"/>
    </location>
</feature>
<evidence type="ECO:0000256" key="2">
    <source>
        <dbReference type="ARBA" id="ARBA00010942"/>
    </source>
</evidence>
<dbReference type="AlphaFoldDB" id="A0A1U9VP49"/>
<dbReference type="InterPro" id="IPR027463">
    <property type="entry name" value="AcrB_DN_DC_subdom"/>
</dbReference>
<dbReference type="GO" id="GO:0042910">
    <property type="term" value="F:xenobiotic transmembrane transporter activity"/>
    <property type="evidence" value="ECO:0007669"/>
    <property type="project" value="TreeGrafter"/>
</dbReference>
<keyword evidence="8 9" id="KW-0472">Membrane</keyword>
<dbReference type="PANTHER" id="PTHR32063:SF13">
    <property type="entry name" value="MULTIDRUG EFFLUX PUMP SUBUNIT ACRB-RELATED"/>
    <property type="match status" value="1"/>
</dbReference>
<keyword evidence="7 9" id="KW-1133">Transmembrane helix</keyword>
<dbReference type="FunFam" id="3.30.2090.10:FF:000002">
    <property type="entry name" value="Efflux pump membrane transporter"/>
    <property type="match status" value="1"/>
</dbReference>
<feature type="transmembrane region" description="Helical" evidence="9">
    <location>
        <begin position="470"/>
        <end position="497"/>
    </location>
</feature>
<dbReference type="Gene3D" id="3.30.2090.10">
    <property type="entry name" value="Multidrug efflux transporter AcrB TolC docking domain, DN and DC subdomains"/>
    <property type="match status" value="2"/>
</dbReference>
<organism evidence="10 11">
    <name type="scientific">blood disease bacterium A2-HR MARDI</name>
    <dbReference type="NCBI Taxonomy" id="1944648"/>
    <lineage>
        <taxon>Bacteria</taxon>
        <taxon>Pseudomonadati</taxon>
        <taxon>Pseudomonadota</taxon>
        <taxon>Betaproteobacteria</taxon>
        <taxon>Burkholderiales</taxon>
        <taxon>Burkholderiaceae</taxon>
        <taxon>Ralstonia</taxon>
        <taxon>Ralstonia solanacearum species complex</taxon>
    </lineage>
</organism>
<geneLocation type="plasmid" evidence="10">
    <name>unnamed</name>
</geneLocation>
<dbReference type="Gene3D" id="3.30.70.1430">
    <property type="entry name" value="Multidrug efflux transporter AcrB pore domain"/>
    <property type="match status" value="2"/>
</dbReference>
<dbReference type="InterPro" id="IPR004764">
    <property type="entry name" value="MdtF-like"/>
</dbReference>
<feature type="transmembrane region" description="Helical" evidence="9">
    <location>
        <begin position="340"/>
        <end position="359"/>
    </location>
</feature>
<keyword evidence="6 9" id="KW-0812">Transmembrane</keyword>
<proteinExistence type="inferred from homology"/>
<dbReference type="Gene3D" id="3.30.70.1320">
    <property type="entry name" value="Multidrug efflux transporter AcrB pore domain like"/>
    <property type="match status" value="1"/>
</dbReference>
<comment type="caution">
    <text evidence="9">Lacks conserved residue(s) required for the propagation of feature annotation.</text>
</comment>
<evidence type="ECO:0000256" key="4">
    <source>
        <dbReference type="ARBA" id="ARBA00022475"/>
    </source>
</evidence>
<dbReference type="GO" id="GO:0009636">
    <property type="term" value="P:response to toxic substance"/>
    <property type="evidence" value="ECO:0007669"/>
    <property type="project" value="UniProtKB-ARBA"/>
</dbReference>
<name>A0A1U9VP49_9RALS</name>
<keyword evidence="4" id="KW-1003">Cell membrane</keyword>
<evidence type="ECO:0000313" key="10">
    <source>
        <dbReference type="EMBL" id="AQW32448.1"/>
    </source>
</evidence>
<evidence type="ECO:0000256" key="5">
    <source>
        <dbReference type="ARBA" id="ARBA00022519"/>
    </source>
</evidence>
<evidence type="ECO:0000256" key="6">
    <source>
        <dbReference type="ARBA" id="ARBA00022692"/>
    </source>
</evidence>
<dbReference type="SUPFAM" id="SSF82714">
    <property type="entry name" value="Multidrug efflux transporter AcrB TolC docking domain, DN and DC subdomains"/>
    <property type="match status" value="2"/>
</dbReference>
<evidence type="ECO:0000256" key="1">
    <source>
        <dbReference type="ARBA" id="ARBA00004429"/>
    </source>
</evidence>
<gene>
    <name evidence="10" type="ORF">B0B51_21710</name>
</gene>
<dbReference type="GO" id="GO:0015562">
    <property type="term" value="F:efflux transmembrane transporter activity"/>
    <property type="evidence" value="ECO:0007669"/>
    <property type="project" value="InterPro"/>
</dbReference>
<protein>
    <recommendedName>
        <fullName evidence="9">Efflux pump membrane transporter</fullName>
    </recommendedName>
</protein>
<dbReference type="FunFam" id="3.30.70.1430:FF:000001">
    <property type="entry name" value="Efflux pump membrane transporter"/>
    <property type="match status" value="1"/>
</dbReference>
<keyword evidence="5 9" id="KW-0997">Cell inner membrane</keyword>
<feature type="transmembrane region" description="Helical" evidence="9">
    <location>
        <begin position="1001"/>
        <end position="1027"/>
    </location>
</feature>
<keyword evidence="10" id="KW-0614">Plasmid</keyword>
<accession>A0A1U9VP49</accession>
<dbReference type="Gene3D" id="1.20.1640.10">
    <property type="entry name" value="Multidrug efflux transporter AcrB transmembrane domain"/>
    <property type="match status" value="2"/>
</dbReference>
<dbReference type="NCBIfam" id="NF000282">
    <property type="entry name" value="RND_permease_1"/>
    <property type="match status" value="1"/>
</dbReference>
<evidence type="ECO:0000256" key="8">
    <source>
        <dbReference type="ARBA" id="ARBA00023136"/>
    </source>
</evidence>
<keyword evidence="3 9" id="KW-0813">Transport</keyword>